<reference evidence="2" key="1">
    <citation type="journal article" date="2022" name="Mol. Ecol. Resour.">
        <title>The genomes of chicory, endive, great burdock and yacon provide insights into Asteraceae palaeo-polyploidization history and plant inulin production.</title>
        <authorList>
            <person name="Fan W."/>
            <person name="Wang S."/>
            <person name="Wang H."/>
            <person name="Wang A."/>
            <person name="Jiang F."/>
            <person name="Liu H."/>
            <person name="Zhao H."/>
            <person name="Xu D."/>
            <person name="Zhang Y."/>
        </authorList>
    </citation>
    <scope>NUCLEOTIDE SEQUENCE [LARGE SCALE GENOMIC DNA]</scope>
    <source>
        <strain evidence="2">cv. Niubang</strain>
    </source>
</reference>
<accession>A0ACB9AAJ4</accession>
<dbReference type="Proteomes" id="UP001055879">
    <property type="component" value="Linkage Group LG08"/>
</dbReference>
<name>A0ACB9AAJ4_ARCLA</name>
<comment type="caution">
    <text evidence="1">The sequence shown here is derived from an EMBL/GenBank/DDBJ whole genome shotgun (WGS) entry which is preliminary data.</text>
</comment>
<keyword evidence="2" id="KW-1185">Reference proteome</keyword>
<dbReference type="EMBL" id="CM042054">
    <property type="protein sequence ID" value="KAI3706808.1"/>
    <property type="molecule type" value="Genomic_DNA"/>
</dbReference>
<gene>
    <name evidence="1" type="ORF">L6452_24787</name>
</gene>
<protein>
    <submittedName>
        <fullName evidence="1">Uncharacterized protein</fullName>
    </submittedName>
</protein>
<evidence type="ECO:0000313" key="2">
    <source>
        <dbReference type="Proteomes" id="UP001055879"/>
    </source>
</evidence>
<reference evidence="1 2" key="2">
    <citation type="journal article" date="2022" name="Mol. Ecol. Resour.">
        <title>The genomes of chicory, endive, great burdock and yacon provide insights into Asteraceae paleo-polyploidization history and plant inulin production.</title>
        <authorList>
            <person name="Fan W."/>
            <person name="Wang S."/>
            <person name="Wang H."/>
            <person name="Wang A."/>
            <person name="Jiang F."/>
            <person name="Liu H."/>
            <person name="Zhao H."/>
            <person name="Xu D."/>
            <person name="Zhang Y."/>
        </authorList>
    </citation>
    <scope>NUCLEOTIDE SEQUENCE [LARGE SCALE GENOMIC DNA]</scope>
    <source>
        <strain evidence="2">cv. Niubang</strain>
    </source>
</reference>
<sequence>MVKAQKCLSKGCLSFLAYVIDAKLEKKKLEDVKVVREFPDVFPDDFPSLPPDRQVEFKIDLTPGAAPCNALKIRVMFPVGFEGIEWMTLGSRAVFLGDV</sequence>
<organism evidence="1 2">
    <name type="scientific">Arctium lappa</name>
    <name type="common">Greater burdock</name>
    <name type="synonym">Lappa major</name>
    <dbReference type="NCBI Taxonomy" id="4217"/>
    <lineage>
        <taxon>Eukaryota</taxon>
        <taxon>Viridiplantae</taxon>
        <taxon>Streptophyta</taxon>
        <taxon>Embryophyta</taxon>
        <taxon>Tracheophyta</taxon>
        <taxon>Spermatophyta</taxon>
        <taxon>Magnoliopsida</taxon>
        <taxon>eudicotyledons</taxon>
        <taxon>Gunneridae</taxon>
        <taxon>Pentapetalae</taxon>
        <taxon>asterids</taxon>
        <taxon>campanulids</taxon>
        <taxon>Asterales</taxon>
        <taxon>Asteraceae</taxon>
        <taxon>Carduoideae</taxon>
        <taxon>Cardueae</taxon>
        <taxon>Arctiinae</taxon>
        <taxon>Arctium</taxon>
    </lineage>
</organism>
<evidence type="ECO:0000313" key="1">
    <source>
        <dbReference type="EMBL" id="KAI3706808.1"/>
    </source>
</evidence>
<proteinExistence type="predicted"/>